<dbReference type="AlphaFoldDB" id="W9QC05"/>
<reference evidence="2" key="1">
    <citation type="submission" date="2013-01" db="EMBL/GenBank/DDBJ databases">
        <title>Draft Genome Sequence of a Mulberry Tree, Morus notabilis C.K. Schneid.</title>
        <authorList>
            <person name="He N."/>
            <person name="Zhao S."/>
        </authorList>
    </citation>
    <scope>NUCLEOTIDE SEQUENCE</scope>
</reference>
<sequence length="211" mass="23961">MDLLFDLMVSTVHMVPCALSWRETVLMAPRDYGGKVYLKRSGVTEIWAKPQKSGWEFARPQQAVGTKNPYTIGLPQVESVQQDTEGWALRLSQSQGSAWSGYLRFMKPYLAPLFAQCGRGFCRVVGSVCVPGSQLWCGTFYPLTALMHRAGAYTYLKNDDNKEMLKWSKIFEYRYHSSVNLLNILISMLMDGLYSTLEDVDVIHLLPVIYP</sequence>
<organism evidence="1 2">
    <name type="scientific">Morus notabilis</name>
    <dbReference type="NCBI Taxonomy" id="981085"/>
    <lineage>
        <taxon>Eukaryota</taxon>
        <taxon>Viridiplantae</taxon>
        <taxon>Streptophyta</taxon>
        <taxon>Embryophyta</taxon>
        <taxon>Tracheophyta</taxon>
        <taxon>Spermatophyta</taxon>
        <taxon>Magnoliopsida</taxon>
        <taxon>eudicotyledons</taxon>
        <taxon>Gunneridae</taxon>
        <taxon>Pentapetalae</taxon>
        <taxon>rosids</taxon>
        <taxon>fabids</taxon>
        <taxon>Rosales</taxon>
        <taxon>Moraceae</taxon>
        <taxon>Moreae</taxon>
        <taxon>Morus</taxon>
    </lineage>
</organism>
<protein>
    <submittedName>
        <fullName evidence="1">Uncharacterized protein</fullName>
    </submittedName>
</protein>
<dbReference type="Proteomes" id="UP000030645">
    <property type="component" value="Unassembled WGS sequence"/>
</dbReference>
<dbReference type="EMBL" id="KE343348">
    <property type="protein sequence ID" value="EXB24694.1"/>
    <property type="molecule type" value="Genomic_DNA"/>
</dbReference>
<name>W9QC05_9ROSA</name>
<evidence type="ECO:0000313" key="2">
    <source>
        <dbReference type="Proteomes" id="UP000030645"/>
    </source>
</evidence>
<accession>W9QC05</accession>
<gene>
    <name evidence="1" type="ORF">L484_005488</name>
</gene>
<proteinExistence type="predicted"/>
<evidence type="ECO:0000313" key="1">
    <source>
        <dbReference type="EMBL" id="EXB24694.1"/>
    </source>
</evidence>
<keyword evidence="2" id="KW-1185">Reference proteome</keyword>